<dbReference type="GO" id="GO:0016810">
    <property type="term" value="F:hydrolase activity, acting on carbon-nitrogen (but not peptide) bonds"/>
    <property type="evidence" value="ECO:0007669"/>
    <property type="project" value="InterPro"/>
</dbReference>
<keyword evidence="6" id="KW-1185">Reference proteome</keyword>
<evidence type="ECO:0000256" key="2">
    <source>
        <dbReference type="ARBA" id="ARBA00022729"/>
    </source>
</evidence>
<dbReference type="RefSeq" id="WP_160957676.1">
    <property type="nucleotide sequence ID" value="NZ_WVUD01000001.1"/>
</dbReference>
<evidence type="ECO:0000256" key="3">
    <source>
        <dbReference type="SAM" id="SignalP"/>
    </source>
</evidence>
<keyword evidence="2 3" id="KW-0732">Signal</keyword>
<feature type="chain" id="PRO_5028974295" evidence="3">
    <location>
        <begin position="28"/>
        <end position="280"/>
    </location>
</feature>
<dbReference type="AlphaFoldDB" id="A0A7C9IJB9"/>
<comment type="subcellular location">
    <subcellularLocation>
        <location evidence="1">Secreted</location>
    </subcellularLocation>
</comment>
<protein>
    <submittedName>
        <fullName evidence="5">Polysaccharide deacetylase family protein</fullName>
    </submittedName>
</protein>
<feature type="domain" description="NodB homology" evidence="4">
    <location>
        <begin position="82"/>
        <end position="280"/>
    </location>
</feature>
<dbReference type="InterPro" id="IPR051398">
    <property type="entry name" value="Polysacch_Deacetylase"/>
</dbReference>
<organism evidence="5 6">
    <name type="scientific">Solidesulfovibrio aerotolerans</name>
    <dbReference type="NCBI Taxonomy" id="295255"/>
    <lineage>
        <taxon>Bacteria</taxon>
        <taxon>Pseudomonadati</taxon>
        <taxon>Thermodesulfobacteriota</taxon>
        <taxon>Desulfovibrionia</taxon>
        <taxon>Desulfovibrionales</taxon>
        <taxon>Desulfovibrionaceae</taxon>
        <taxon>Solidesulfovibrio</taxon>
    </lineage>
</organism>
<evidence type="ECO:0000313" key="6">
    <source>
        <dbReference type="Proteomes" id="UP000482487"/>
    </source>
</evidence>
<evidence type="ECO:0000313" key="5">
    <source>
        <dbReference type="EMBL" id="MYL81544.1"/>
    </source>
</evidence>
<dbReference type="InterPro" id="IPR002509">
    <property type="entry name" value="NODB_dom"/>
</dbReference>
<evidence type="ECO:0000259" key="4">
    <source>
        <dbReference type="PROSITE" id="PS51677"/>
    </source>
</evidence>
<dbReference type="PANTHER" id="PTHR34216">
    <property type="match status" value="1"/>
</dbReference>
<dbReference type="EMBL" id="WVUD01000001">
    <property type="protein sequence ID" value="MYL81544.1"/>
    <property type="molecule type" value="Genomic_DNA"/>
</dbReference>
<dbReference type="InterPro" id="IPR011330">
    <property type="entry name" value="Glyco_hydro/deAcase_b/a-brl"/>
</dbReference>
<dbReference type="PROSITE" id="PS51677">
    <property type="entry name" value="NODB"/>
    <property type="match status" value="1"/>
</dbReference>
<accession>A0A7C9IJB9</accession>
<dbReference type="GO" id="GO:0005975">
    <property type="term" value="P:carbohydrate metabolic process"/>
    <property type="evidence" value="ECO:0007669"/>
    <property type="project" value="InterPro"/>
</dbReference>
<sequence length="280" mass="30461">MRARGLFCAVTTAVCLLILGVALPARAATVLVYHSFGVRTSMSISLAAFEAQLDFLEKNGNTVIGIDELVRTVAAGQNPPDGAVVIAIDDGWATVMQAFEILKRRNLPFSLSLPMAYTANPYCKATLSQADIDIIKTYPKVVFADHSFSHSPKLAKSEDFARDDIRKSRERFRQVFGFDTKYFVYPYGAVSEAYTRLLREAGYEYLFVTGESPVSAATKIQAIPRIAAHRMSLPVLASVLRNQRAMMAKAAPAAVPAAPATDTTLVSATKAAEQIPHNVE</sequence>
<name>A0A7C9IJB9_9BACT</name>
<proteinExistence type="predicted"/>
<feature type="signal peptide" evidence="3">
    <location>
        <begin position="1"/>
        <end position="27"/>
    </location>
</feature>
<dbReference type="Proteomes" id="UP000482487">
    <property type="component" value="Unassembled WGS sequence"/>
</dbReference>
<comment type="caution">
    <text evidence="5">The sequence shown here is derived from an EMBL/GenBank/DDBJ whole genome shotgun (WGS) entry which is preliminary data.</text>
</comment>
<reference evidence="5 6" key="1">
    <citation type="submission" date="2020-01" db="EMBL/GenBank/DDBJ databases">
        <title>Genome sequence of Desulfovibrio aerotolerans DSM 16695(T).</title>
        <authorList>
            <person name="Karnachuk O."/>
            <person name="Avakyan M."/>
            <person name="Mardanov A."/>
            <person name="Kadnikov V."/>
            <person name="Ravin N."/>
        </authorList>
    </citation>
    <scope>NUCLEOTIDE SEQUENCE [LARGE SCALE GENOMIC DNA]</scope>
    <source>
        <strain evidence="5 6">DSM 16695</strain>
    </source>
</reference>
<dbReference type="PANTHER" id="PTHR34216:SF3">
    <property type="entry name" value="POLY-BETA-1,6-N-ACETYL-D-GLUCOSAMINE N-DEACETYLASE"/>
    <property type="match status" value="1"/>
</dbReference>
<dbReference type="Gene3D" id="3.20.20.370">
    <property type="entry name" value="Glycoside hydrolase/deacetylase"/>
    <property type="match status" value="1"/>
</dbReference>
<dbReference type="SUPFAM" id="SSF88713">
    <property type="entry name" value="Glycoside hydrolase/deacetylase"/>
    <property type="match status" value="1"/>
</dbReference>
<gene>
    <name evidence="5" type="ORF">GTA51_00120</name>
</gene>
<dbReference type="Pfam" id="PF01522">
    <property type="entry name" value="Polysacc_deac_1"/>
    <property type="match status" value="1"/>
</dbReference>
<dbReference type="GO" id="GO:0005576">
    <property type="term" value="C:extracellular region"/>
    <property type="evidence" value="ECO:0007669"/>
    <property type="project" value="UniProtKB-SubCell"/>
</dbReference>
<dbReference type="OrthoDB" id="9776235at2"/>
<evidence type="ECO:0000256" key="1">
    <source>
        <dbReference type="ARBA" id="ARBA00004613"/>
    </source>
</evidence>